<keyword evidence="2" id="KW-0812">Transmembrane</keyword>
<dbReference type="PANTHER" id="PTHR11360">
    <property type="entry name" value="MONOCARBOXYLATE TRANSPORTER"/>
    <property type="match status" value="1"/>
</dbReference>
<gene>
    <name evidence="4" type="primary">SLC16A7</name>
</gene>
<protein>
    <recommendedName>
        <fullName evidence="3">Major facilitator superfamily (MFS) profile domain-containing protein</fullName>
    </recommendedName>
</protein>
<feature type="transmembrane region" description="Helical" evidence="2">
    <location>
        <begin position="16"/>
        <end position="35"/>
    </location>
</feature>
<dbReference type="InterPro" id="IPR036259">
    <property type="entry name" value="MFS_trans_sf"/>
</dbReference>
<feature type="transmembrane region" description="Helical" evidence="2">
    <location>
        <begin position="56"/>
        <end position="78"/>
    </location>
</feature>
<evidence type="ECO:0000313" key="5">
    <source>
        <dbReference type="Proteomes" id="UP000265040"/>
    </source>
</evidence>
<dbReference type="SUPFAM" id="SSF103473">
    <property type="entry name" value="MFS general substrate transporter"/>
    <property type="match status" value="1"/>
</dbReference>
<keyword evidence="2" id="KW-0472">Membrane</keyword>
<feature type="transmembrane region" description="Helical" evidence="2">
    <location>
        <begin position="110"/>
        <end position="137"/>
    </location>
</feature>
<reference evidence="4" key="3">
    <citation type="submission" date="2025-09" db="UniProtKB">
        <authorList>
            <consortium name="Ensembl"/>
        </authorList>
    </citation>
    <scope>IDENTIFICATION</scope>
</reference>
<feature type="transmembrane region" description="Helical" evidence="2">
    <location>
        <begin position="84"/>
        <end position="103"/>
    </location>
</feature>
<keyword evidence="2" id="KW-1133">Transmembrane helix</keyword>
<dbReference type="Proteomes" id="UP000265040">
    <property type="component" value="Chromosome 7"/>
</dbReference>
<dbReference type="InterPro" id="IPR050327">
    <property type="entry name" value="Proton-linked_MCT"/>
</dbReference>
<dbReference type="Gene3D" id="1.20.1250.20">
    <property type="entry name" value="MFS general substrate transporter like domains"/>
    <property type="match status" value="1"/>
</dbReference>
<comment type="subcellular location">
    <subcellularLocation>
        <location evidence="1">Membrane</location>
        <topology evidence="1">Multi-pass membrane protein</topology>
    </subcellularLocation>
</comment>
<evidence type="ECO:0000256" key="1">
    <source>
        <dbReference type="ARBA" id="ARBA00004141"/>
    </source>
</evidence>
<reference evidence="4" key="1">
    <citation type="submission" date="2021-04" db="EMBL/GenBank/DDBJ databases">
        <authorList>
            <consortium name="Wellcome Sanger Institute Data Sharing"/>
        </authorList>
    </citation>
    <scope>NUCLEOTIDE SEQUENCE [LARGE SCALE GENOMIC DNA]</scope>
</reference>
<evidence type="ECO:0000256" key="2">
    <source>
        <dbReference type="SAM" id="Phobius"/>
    </source>
</evidence>
<dbReference type="PANTHER" id="PTHR11360:SF92">
    <property type="entry name" value="MAJOR FACILITATOR SUPERFAMILY (MFS) PROFILE DOMAIN-CONTAINING PROTEIN"/>
    <property type="match status" value="1"/>
</dbReference>
<dbReference type="GO" id="GO:0008028">
    <property type="term" value="F:monocarboxylic acid transmembrane transporter activity"/>
    <property type="evidence" value="ECO:0007669"/>
    <property type="project" value="TreeGrafter"/>
</dbReference>
<evidence type="ECO:0000259" key="3">
    <source>
        <dbReference type="PROSITE" id="PS50850"/>
    </source>
</evidence>
<dbReference type="InterPro" id="IPR020846">
    <property type="entry name" value="MFS_dom"/>
</dbReference>
<dbReference type="GeneTree" id="ENSGT00940000164303"/>
<proteinExistence type="predicted"/>
<sequence length="168" mass="18033">LCLWIVDLGSPPDGGWGWAVVFGAFISIGFSYAFPKSLTIYFKEIQEYFSISYSEIAWLSSVMLASMYAGGPVSSVLVNRYGSRPVVMVGGVMVSAAMVLASFGTTIMHLYLCVGVIGGLGLAFNLQPALTIIGTYFQVKRPLANGLAMTGSPVVLNWMRSKGGERLK</sequence>
<dbReference type="Pfam" id="PF07690">
    <property type="entry name" value="MFS_1"/>
    <property type="match status" value="1"/>
</dbReference>
<dbReference type="GO" id="GO:0016323">
    <property type="term" value="C:basolateral plasma membrane"/>
    <property type="evidence" value="ECO:0007669"/>
    <property type="project" value="TreeGrafter"/>
</dbReference>
<accession>A0A7N6BWF2</accession>
<dbReference type="PROSITE" id="PS50850">
    <property type="entry name" value="MFS"/>
    <property type="match status" value="1"/>
</dbReference>
<reference evidence="4" key="2">
    <citation type="submission" date="2025-08" db="UniProtKB">
        <authorList>
            <consortium name="Ensembl"/>
        </authorList>
    </citation>
    <scope>IDENTIFICATION</scope>
</reference>
<dbReference type="AlphaFoldDB" id="A0A7N6BWF2"/>
<keyword evidence="5" id="KW-1185">Reference proteome</keyword>
<feature type="domain" description="Major facilitator superfamily (MFS) profile" evidence="3">
    <location>
        <begin position="17"/>
        <end position="168"/>
    </location>
</feature>
<dbReference type="InterPro" id="IPR011701">
    <property type="entry name" value="MFS"/>
</dbReference>
<organism evidence="4 5">
    <name type="scientific">Anabas testudineus</name>
    <name type="common">Climbing perch</name>
    <name type="synonym">Anthias testudineus</name>
    <dbReference type="NCBI Taxonomy" id="64144"/>
    <lineage>
        <taxon>Eukaryota</taxon>
        <taxon>Metazoa</taxon>
        <taxon>Chordata</taxon>
        <taxon>Craniata</taxon>
        <taxon>Vertebrata</taxon>
        <taxon>Euteleostomi</taxon>
        <taxon>Actinopterygii</taxon>
        <taxon>Neopterygii</taxon>
        <taxon>Teleostei</taxon>
        <taxon>Neoteleostei</taxon>
        <taxon>Acanthomorphata</taxon>
        <taxon>Anabantaria</taxon>
        <taxon>Anabantiformes</taxon>
        <taxon>Anabantoidei</taxon>
        <taxon>Anabantidae</taxon>
        <taxon>Anabas</taxon>
    </lineage>
</organism>
<dbReference type="Ensembl" id="ENSATET00000040272.1">
    <property type="protein sequence ID" value="ENSATEP00000069962.1"/>
    <property type="gene ID" value="ENSATEG00000020544.2"/>
</dbReference>
<evidence type="ECO:0000313" key="4">
    <source>
        <dbReference type="Ensembl" id="ENSATEP00000069962.1"/>
    </source>
</evidence>
<name>A0A7N6BWF2_ANATE</name>